<proteinExistence type="predicted"/>
<comment type="caution">
    <text evidence="2">The sequence shown here is derived from an EMBL/GenBank/DDBJ whole genome shotgun (WGS) entry which is preliminary data.</text>
</comment>
<organism evidence="2 3">
    <name type="scientific">candidate division WWE3 bacterium RBG_19FT_COMBO_53_11</name>
    <dbReference type="NCBI Taxonomy" id="1802613"/>
    <lineage>
        <taxon>Bacteria</taxon>
        <taxon>Katanobacteria</taxon>
    </lineage>
</organism>
<dbReference type="Gene3D" id="2.40.30.10">
    <property type="entry name" value="Translation factors"/>
    <property type="match status" value="1"/>
</dbReference>
<sequence length="83" mass="9213">MEEKIGEVTHYFGHIPAGIFKLAGTLKRGDKVHVKGATTDFTQEITSMQVDHKNVEEGKKGDEVGVEIDQKVRDGDEVFLVTQ</sequence>
<dbReference type="GO" id="GO:0005525">
    <property type="term" value="F:GTP binding"/>
    <property type="evidence" value="ECO:0007669"/>
    <property type="project" value="InterPro"/>
</dbReference>
<dbReference type="InterPro" id="IPR004161">
    <property type="entry name" value="EFTu-like_2"/>
</dbReference>
<dbReference type="InterPro" id="IPR009000">
    <property type="entry name" value="Transl_B-barrel_sf"/>
</dbReference>
<protein>
    <recommendedName>
        <fullName evidence="1">Translation elongation factor EFTu-like domain-containing protein</fullName>
    </recommendedName>
</protein>
<reference evidence="2 3" key="1">
    <citation type="journal article" date="2016" name="Nat. Commun.">
        <title>Thousands of microbial genomes shed light on interconnected biogeochemical processes in an aquifer system.</title>
        <authorList>
            <person name="Anantharaman K."/>
            <person name="Brown C.T."/>
            <person name="Hug L.A."/>
            <person name="Sharon I."/>
            <person name="Castelle C.J."/>
            <person name="Probst A.J."/>
            <person name="Thomas B.C."/>
            <person name="Singh A."/>
            <person name="Wilkins M.J."/>
            <person name="Karaoz U."/>
            <person name="Brodie E.L."/>
            <person name="Williams K.H."/>
            <person name="Hubbard S.S."/>
            <person name="Banfield J.F."/>
        </authorList>
    </citation>
    <scope>NUCLEOTIDE SEQUENCE [LARGE SCALE GENOMIC DNA]</scope>
</reference>
<dbReference type="Proteomes" id="UP000176583">
    <property type="component" value="Unassembled WGS sequence"/>
</dbReference>
<evidence type="ECO:0000259" key="1">
    <source>
        <dbReference type="Pfam" id="PF03144"/>
    </source>
</evidence>
<dbReference type="AlphaFoldDB" id="A0A1F4UHD2"/>
<dbReference type="Pfam" id="PF03144">
    <property type="entry name" value="GTP_EFTU_D2"/>
    <property type="match status" value="1"/>
</dbReference>
<dbReference type="SUPFAM" id="SSF50447">
    <property type="entry name" value="Translation proteins"/>
    <property type="match status" value="1"/>
</dbReference>
<evidence type="ECO:0000313" key="3">
    <source>
        <dbReference type="Proteomes" id="UP000176583"/>
    </source>
</evidence>
<evidence type="ECO:0000313" key="2">
    <source>
        <dbReference type="EMBL" id="OGC44354.1"/>
    </source>
</evidence>
<name>A0A1F4UHD2_UNCKA</name>
<feature type="domain" description="Translation elongation factor EFTu-like" evidence="1">
    <location>
        <begin position="23"/>
        <end position="66"/>
    </location>
</feature>
<dbReference type="EMBL" id="MEUW01000021">
    <property type="protein sequence ID" value="OGC44354.1"/>
    <property type="molecule type" value="Genomic_DNA"/>
</dbReference>
<accession>A0A1F4UHD2</accession>
<gene>
    <name evidence="2" type="ORF">A2V54_03170</name>
</gene>